<evidence type="ECO:0000313" key="1">
    <source>
        <dbReference type="EMBL" id="CAG2003511.1"/>
    </source>
</evidence>
<evidence type="ECO:0000313" key="3">
    <source>
        <dbReference type="Proteomes" id="UP000746612"/>
    </source>
</evidence>
<dbReference type="EMBL" id="CAAKMV010000111">
    <property type="protein sequence ID" value="VIO54934.1"/>
    <property type="molecule type" value="Genomic_DNA"/>
</dbReference>
<dbReference type="Proteomes" id="UP000746612">
    <property type="component" value="Unassembled WGS sequence"/>
</dbReference>
<dbReference type="EMBL" id="CAJPIJ010000174">
    <property type="protein sequence ID" value="CAG2003511.1"/>
    <property type="molecule type" value="Genomic_DNA"/>
</dbReference>
<reference evidence="1" key="2">
    <citation type="submission" date="2021-03" db="EMBL/GenBank/DDBJ databases">
        <authorList>
            <person name="Alouane T."/>
            <person name="Langin T."/>
            <person name="Bonhomme L."/>
        </authorList>
    </citation>
    <scope>NUCLEOTIDE SEQUENCE</scope>
    <source>
        <strain evidence="1">MDC_Fg202</strain>
    </source>
</reference>
<sequence length="154" mass="17206">MVLSLFVTIHQQSQLSNFNTRQHLLYTYRITISKMHFAVAFTTLTALAMGVAADPNSKPPPNANVISARIWGDSDCGAKNNDHNLGEVTLHGDDDGKCSKFSDEVKSVKQYEHDYNCKLVLYSDKNCKRGKKDIKDGQCRATSSHFGSYKVECK</sequence>
<accession>A0A4U9FCV7</accession>
<proteinExistence type="predicted"/>
<organism evidence="1 3">
    <name type="scientific">Gibberella zeae</name>
    <name type="common">Wheat head blight fungus</name>
    <name type="synonym">Fusarium graminearum</name>
    <dbReference type="NCBI Taxonomy" id="5518"/>
    <lineage>
        <taxon>Eukaryota</taxon>
        <taxon>Fungi</taxon>
        <taxon>Dikarya</taxon>
        <taxon>Ascomycota</taxon>
        <taxon>Pezizomycotina</taxon>
        <taxon>Sordariomycetes</taxon>
        <taxon>Hypocreomycetidae</taxon>
        <taxon>Hypocreales</taxon>
        <taxon>Nectriaceae</taxon>
        <taxon>Fusarium</taxon>
    </lineage>
</organism>
<dbReference type="OMA" id="DDQCRET"/>
<dbReference type="OrthoDB" id="4691160at2759"/>
<name>A0A4U9FCV7_GIBZA</name>
<gene>
    <name evidence="2" type="ORF">FUG_LOCUS145121</name>
    <name evidence="1" type="ORF">MDCFG202_LOCUS488368</name>
</gene>
<reference evidence="2" key="1">
    <citation type="submission" date="2019-04" db="EMBL/GenBank/DDBJ databases">
        <authorList>
            <person name="Melise S."/>
            <person name="Noan J."/>
            <person name="Okalmin O."/>
        </authorList>
    </citation>
    <scope>NUCLEOTIDE SEQUENCE</scope>
    <source>
        <strain evidence="2">FN9</strain>
    </source>
</reference>
<protein>
    <submittedName>
        <fullName evidence="1">Uncharacterized protein</fullName>
    </submittedName>
</protein>
<dbReference type="AlphaFoldDB" id="A0A4U9FCV7"/>
<evidence type="ECO:0000313" key="2">
    <source>
        <dbReference type="EMBL" id="VIO54934.1"/>
    </source>
</evidence>